<gene>
    <name evidence="10" type="ORF">HDF16_005598</name>
</gene>
<keyword evidence="6 8" id="KW-1133">Transmembrane helix</keyword>
<evidence type="ECO:0000256" key="6">
    <source>
        <dbReference type="ARBA" id="ARBA00022989"/>
    </source>
</evidence>
<keyword evidence="7 8" id="KW-0472">Membrane</keyword>
<evidence type="ECO:0000256" key="5">
    <source>
        <dbReference type="ARBA" id="ARBA00022692"/>
    </source>
</evidence>
<feature type="transmembrane region" description="Helical" evidence="8">
    <location>
        <begin position="40"/>
        <end position="59"/>
    </location>
</feature>
<dbReference type="InterPro" id="IPR050297">
    <property type="entry name" value="LipidA_mod_glycosyltrf_83"/>
</dbReference>
<dbReference type="Pfam" id="PF13231">
    <property type="entry name" value="PMT_2"/>
    <property type="match status" value="1"/>
</dbReference>
<protein>
    <submittedName>
        <fullName evidence="10">4-amino-4-deoxy-L-arabinose transferase-like glycosyltransferase</fullName>
    </submittedName>
</protein>
<evidence type="ECO:0000256" key="3">
    <source>
        <dbReference type="ARBA" id="ARBA00022676"/>
    </source>
</evidence>
<keyword evidence="5 8" id="KW-0812">Transmembrane</keyword>
<dbReference type="GO" id="GO:0009103">
    <property type="term" value="P:lipopolysaccharide biosynthetic process"/>
    <property type="evidence" value="ECO:0007669"/>
    <property type="project" value="UniProtKB-ARBA"/>
</dbReference>
<keyword evidence="4 10" id="KW-0808">Transferase</keyword>
<evidence type="ECO:0000256" key="4">
    <source>
        <dbReference type="ARBA" id="ARBA00022679"/>
    </source>
</evidence>
<dbReference type="RefSeq" id="WP_184223424.1">
    <property type="nucleotide sequence ID" value="NZ_JACHIP010000021.1"/>
</dbReference>
<dbReference type="GO" id="GO:0005886">
    <property type="term" value="C:plasma membrane"/>
    <property type="evidence" value="ECO:0007669"/>
    <property type="project" value="UniProtKB-SubCell"/>
</dbReference>
<dbReference type="GO" id="GO:0016763">
    <property type="term" value="F:pentosyltransferase activity"/>
    <property type="evidence" value="ECO:0007669"/>
    <property type="project" value="TreeGrafter"/>
</dbReference>
<feature type="transmembrane region" description="Helical" evidence="8">
    <location>
        <begin position="498"/>
        <end position="519"/>
    </location>
</feature>
<feature type="transmembrane region" description="Helical" evidence="8">
    <location>
        <begin position="351"/>
        <end position="369"/>
    </location>
</feature>
<sequence>MRAIAEDTSTVPDSKTTYLRTSGHSEDFSSGSATAGLGRLLSFLALIGVWLPLEFYGIFSPGLLDDVDSVYIESAREMLVRHDFVTPYVDGIRFFDKPPLMYWLASASMRIFGIHDWAARLPLALLTLALFFAVYLLGSRLFGERGGFYSAVVTASSIGPYLFTRFFIPDVLLALWMTMAVHLFLKALSLLNEPPIDYNRLRITCWAFAAVMSLNVLTKGLIGLVFPIGVVFAYLTVTHQLNLVRRLHPYSSAIVFTFIAAPWHVLVALRNPAVSGAVVARGWFWFYIINEHFMRFFGKRIPHDYGQVPLLLFLVLAALWLAPWASFLPTAASWSFQALRGNSSVPVEDRYTALLLLLWAGIVLVFFCLSSRQEYYSLPALPALALLVGGLLTRAEEGDSVAERQVLAASRWFLLPLSLLVAAVTGYFAVTAPTPTTGVDIASLLLSNPASYNLALGHIFDLTGRAMGLFRAALIFVCFAMLLGGPLSHLFRTRRRHLFANISLTIASLAVLLCVHEGLTRFYPILGSKSLALAINGVYQPGDRILIDGEYTLGSTLNFYTQQPVALVDGRMNGTWYGSYWPDAPNLFETNDSLHKLWASKSPRLFLLTYNPARGADLSRYGPVYRLAAAGGKTVLTNRP</sequence>
<dbReference type="AlphaFoldDB" id="A0A7W7ZJ36"/>
<evidence type="ECO:0000256" key="8">
    <source>
        <dbReference type="SAM" id="Phobius"/>
    </source>
</evidence>
<feature type="transmembrane region" description="Helical" evidence="8">
    <location>
        <begin position="206"/>
        <end position="235"/>
    </location>
</feature>
<reference evidence="10 11" key="1">
    <citation type="submission" date="2020-08" db="EMBL/GenBank/DDBJ databases">
        <title>Genomic Encyclopedia of Type Strains, Phase IV (KMG-V): Genome sequencing to study the core and pangenomes of soil and plant-associated prokaryotes.</title>
        <authorList>
            <person name="Whitman W."/>
        </authorList>
    </citation>
    <scope>NUCLEOTIDE SEQUENCE [LARGE SCALE GENOMIC DNA]</scope>
    <source>
        <strain evidence="10 11">M8UP14</strain>
    </source>
</reference>
<feature type="transmembrane region" description="Helical" evidence="8">
    <location>
        <begin position="272"/>
        <end position="289"/>
    </location>
</feature>
<dbReference type="PANTHER" id="PTHR33908">
    <property type="entry name" value="MANNOSYLTRANSFERASE YKCB-RELATED"/>
    <property type="match status" value="1"/>
</dbReference>
<comment type="caution">
    <text evidence="10">The sequence shown here is derived from an EMBL/GenBank/DDBJ whole genome shotgun (WGS) entry which is preliminary data.</text>
</comment>
<accession>A0A7W7ZJ36</accession>
<keyword evidence="3" id="KW-0328">Glycosyltransferase</keyword>
<feature type="transmembrane region" description="Helical" evidence="8">
    <location>
        <begin position="472"/>
        <end position="491"/>
    </location>
</feature>
<evidence type="ECO:0000256" key="7">
    <source>
        <dbReference type="ARBA" id="ARBA00023136"/>
    </source>
</evidence>
<name>A0A7W7ZJ36_9BACT</name>
<evidence type="ECO:0000313" key="10">
    <source>
        <dbReference type="EMBL" id="MBB5060862.1"/>
    </source>
</evidence>
<feature type="transmembrane region" description="Helical" evidence="8">
    <location>
        <begin position="412"/>
        <end position="430"/>
    </location>
</feature>
<feature type="transmembrane region" description="Helical" evidence="8">
    <location>
        <begin position="148"/>
        <end position="164"/>
    </location>
</feature>
<keyword evidence="2" id="KW-1003">Cell membrane</keyword>
<evidence type="ECO:0000259" key="9">
    <source>
        <dbReference type="Pfam" id="PF13231"/>
    </source>
</evidence>
<keyword evidence="11" id="KW-1185">Reference proteome</keyword>
<feature type="domain" description="Glycosyltransferase RgtA/B/C/D-like" evidence="9">
    <location>
        <begin position="96"/>
        <end position="263"/>
    </location>
</feature>
<organism evidence="10 11">
    <name type="scientific">Granulicella aggregans</name>
    <dbReference type="NCBI Taxonomy" id="474949"/>
    <lineage>
        <taxon>Bacteria</taxon>
        <taxon>Pseudomonadati</taxon>
        <taxon>Acidobacteriota</taxon>
        <taxon>Terriglobia</taxon>
        <taxon>Terriglobales</taxon>
        <taxon>Acidobacteriaceae</taxon>
        <taxon>Granulicella</taxon>
    </lineage>
</organism>
<evidence type="ECO:0000256" key="2">
    <source>
        <dbReference type="ARBA" id="ARBA00022475"/>
    </source>
</evidence>
<proteinExistence type="predicted"/>
<evidence type="ECO:0000313" key="11">
    <source>
        <dbReference type="Proteomes" id="UP000540989"/>
    </source>
</evidence>
<dbReference type="InterPro" id="IPR038731">
    <property type="entry name" value="RgtA/B/C-like"/>
</dbReference>
<feature type="transmembrane region" description="Helical" evidence="8">
    <location>
        <begin position="310"/>
        <end position="331"/>
    </location>
</feature>
<dbReference type="EMBL" id="JACHIP010000021">
    <property type="protein sequence ID" value="MBB5060862.1"/>
    <property type="molecule type" value="Genomic_DNA"/>
</dbReference>
<dbReference type="PANTHER" id="PTHR33908:SF3">
    <property type="entry name" value="UNDECAPRENYL PHOSPHATE-ALPHA-4-AMINO-4-DEOXY-L-ARABINOSE ARABINOSYL TRANSFERASE"/>
    <property type="match status" value="1"/>
</dbReference>
<feature type="transmembrane region" description="Helical" evidence="8">
    <location>
        <begin position="171"/>
        <end position="191"/>
    </location>
</feature>
<feature type="transmembrane region" description="Helical" evidence="8">
    <location>
        <begin position="123"/>
        <end position="142"/>
    </location>
</feature>
<evidence type="ECO:0000256" key="1">
    <source>
        <dbReference type="ARBA" id="ARBA00004651"/>
    </source>
</evidence>
<dbReference type="GO" id="GO:0010041">
    <property type="term" value="P:response to iron(III) ion"/>
    <property type="evidence" value="ECO:0007669"/>
    <property type="project" value="TreeGrafter"/>
</dbReference>
<comment type="subcellular location">
    <subcellularLocation>
        <location evidence="1">Cell membrane</location>
        <topology evidence="1">Multi-pass membrane protein</topology>
    </subcellularLocation>
</comment>
<dbReference type="Proteomes" id="UP000540989">
    <property type="component" value="Unassembled WGS sequence"/>
</dbReference>